<evidence type="ECO:0000256" key="5">
    <source>
        <dbReference type="ARBA" id="ARBA00022825"/>
    </source>
</evidence>
<comment type="catalytic activity">
    <reaction evidence="6 7">
        <text>Hydrolysis of proteins to small peptides in the presence of ATP and magnesium. alpha-casein is the usual test substrate. In the absence of ATP, only oligopeptides shorter than five residues are hydrolyzed (such as succinyl-Leu-Tyr-|-NHMec, and Leu-Tyr-Leu-|-Tyr-Trp, in which cleavage of the -Tyr-|-Leu- and -Tyr-|-Trp bonds also occurs).</text>
        <dbReference type="EC" id="3.4.21.92"/>
    </reaction>
</comment>
<dbReference type="GO" id="GO:0004252">
    <property type="term" value="F:serine-type endopeptidase activity"/>
    <property type="evidence" value="ECO:0007669"/>
    <property type="project" value="UniProtKB-UniRule"/>
</dbReference>
<evidence type="ECO:0000256" key="1">
    <source>
        <dbReference type="ARBA" id="ARBA00007039"/>
    </source>
</evidence>
<dbReference type="GO" id="GO:0009532">
    <property type="term" value="C:plastid stroma"/>
    <property type="evidence" value="ECO:0007669"/>
    <property type="project" value="UniProtKB-ARBA"/>
</dbReference>
<proteinExistence type="inferred from homology"/>
<dbReference type="GO" id="GO:0051117">
    <property type="term" value="F:ATPase binding"/>
    <property type="evidence" value="ECO:0007669"/>
    <property type="project" value="TreeGrafter"/>
</dbReference>
<dbReference type="SUPFAM" id="SSF52096">
    <property type="entry name" value="ClpP/crotonase"/>
    <property type="match status" value="1"/>
</dbReference>
<keyword evidence="6" id="KW-0963">Cytoplasm</keyword>
<name>A0A8K1JFG2_9FABA</name>
<sequence length="205" mass="22900">MPVGIPKVAYLIPGDDDASWVELYNRIYYDRLLFLGEEINSEIANRLTGLMVFLSIQDKKRDLYLFINSPGGELVSGMALFDAMHFVKAEVNTICMGVAASMASLILVGGERTKRLAFRHAHVMMHQPASSLLDGKSGRCLLNAKQVMDLRNQIILIYAQRTGKSPWQIADDMERDVFMTAEEAQDYGIIDTIAGSEGDVLFNYN</sequence>
<evidence type="ECO:0000256" key="3">
    <source>
        <dbReference type="ARBA" id="ARBA00022670"/>
    </source>
</evidence>
<evidence type="ECO:0000256" key="2">
    <source>
        <dbReference type="ARBA" id="ARBA00022640"/>
    </source>
</evidence>
<protein>
    <recommendedName>
        <fullName evidence="6 8">ATP-dependent Clp protease proteolytic subunit</fullName>
        <ecNumber evidence="6">3.4.21.92</ecNumber>
    </recommendedName>
    <alternativeName>
        <fullName evidence="6">Endopeptidase Clp</fullName>
    </alternativeName>
</protein>
<comment type="subcellular location">
    <subcellularLocation>
        <location evidence="6">Cytoplasm</location>
    </subcellularLocation>
</comment>
<evidence type="ECO:0000256" key="7">
    <source>
        <dbReference type="PROSITE-ProRule" id="PRU10085"/>
    </source>
</evidence>
<feature type="active site" evidence="7">
    <location>
        <position position="101"/>
    </location>
</feature>
<evidence type="ECO:0000256" key="6">
    <source>
        <dbReference type="HAMAP-Rule" id="MF_00444"/>
    </source>
</evidence>
<keyword evidence="5 6" id="KW-0720">Serine protease</keyword>
<evidence type="ECO:0000256" key="8">
    <source>
        <dbReference type="RuleBase" id="RU003567"/>
    </source>
</evidence>
<gene>
    <name evidence="6 9" type="primary">clpP</name>
</gene>
<dbReference type="InterPro" id="IPR001907">
    <property type="entry name" value="ClpP"/>
</dbReference>
<dbReference type="EMBL" id="MZ923743">
    <property type="protein sequence ID" value="UCS40456.1"/>
    <property type="molecule type" value="Genomic_DNA"/>
</dbReference>
<geneLocation type="plastid" evidence="9"/>
<dbReference type="InterPro" id="IPR018215">
    <property type="entry name" value="ClpP_Ser_AS"/>
</dbReference>
<dbReference type="Gene3D" id="3.90.226.10">
    <property type="entry name" value="2-enoyl-CoA Hydratase, Chain A, domain 1"/>
    <property type="match status" value="1"/>
</dbReference>
<dbReference type="InterPro" id="IPR023562">
    <property type="entry name" value="ClpP/TepA"/>
</dbReference>
<comment type="function">
    <text evidence="6">Cleaves peptides in various proteins in a process that requires ATP hydrolysis. Has a chymotrypsin-like activity. Plays a major role in the degradation of misfolded proteins.</text>
</comment>
<dbReference type="GO" id="GO:0006515">
    <property type="term" value="P:protein quality control for misfolded or incompletely synthesized proteins"/>
    <property type="evidence" value="ECO:0007669"/>
    <property type="project" value="TreeGrafter"/>
</dbReference>
<evidence type="ECO:0000313" key="9">
    <source>
        <dbReference type="EMBL" id="UCS40456.1"/>
    </source>
</evidence>
<feature type="active site" evidence="6">
    <location>
        <position position="126"/>
    </location>
</feature>
<dbReference type="GO" id="GO:0004176">
    <property type="term" value="F:ATP-dependent peptidase activity"/>
    <property type="evidence" value="ECO:0007669"/>
    <property type="project" value="InterPro"/>
</dbReference>
<dbReference type="GO" id="GO:0009368">
    <property type="term" value="C:endopeptidase Clp complex"/>
    <property type="evidence" value="ECO:0007669"/>
    <property type="project" value="TreeGrafter"/>
</dbReference>
<dbReference type="PANTHER" id="PTHR10381:SF15">
    <property type="entry name" value="CHLOROPLASTIC ATP-DEPENDENT CLP PROTEASE PROTEOLYTIC SUBUNIT 1"/>
    <property type="match status" value="1"/>
</dbReference>
<evidence type="ECO:0000256" key="4">
    <source>
        <dbReference type="ARBA" id="ARBA00022801"/>
    </source>
</evidence>
<accession>A0A8K1JFG2</accession>
<dbReference type="PROSITE" id="PS00381">
    <property type="entry name" value="CLP_PROTEASE_SER"/>
    <property type="match status" value="1"/>
</dbReference>
<dbReference type="InterPro" id="IPR029045">
    <property type="entry name" value="ClpP/crotonase-like_dom_sf"/>
</dbReference>
<comment type="similarity">
    <text evidence="1 6 8">Belongs to the peptidase S14 family.</text>
</comment>
<reference evidence="9" key="1">
    <citation type="journal article" date="2021" name="Genome Biol. Evol.">
        <title>Plastome structural evolution and homoplastic inversions in Neo-Astragalus (Fabaceae).</title>
        <authorList>
            <person name="Charboneau J.L.M."/>
            <person name="Cronn R.C."/>
            <person name="Liston A."/>
            <person name="Wojciechowski M.F."/>
            <person name="Sanderson M.J."/>
        </authorList>
    </citation>
    <scope>NUCLEOTIDE SEQUENCE</scope>
    <source>
        <strain evidence="9">JLMC 9827</strain>
    </source>
</reference>
<dbReference type="CDD" id="cd07017">
    <property type="entry name" value="S14_ClpP_2"/>
    <property type="match status" value="1"/>
</dbReference>
<dbReference type="PANTHER" id="PTHR10381">
    <property type="entry name" value="ATP-DEPENDENT CLP PROTEASE PROTEOLYTIC SUBUNIT"/>
    <property type="match status" value="1"/>
</dbReference>
<dbReference type="EC" id="3.4.21.92" evidence="6"/>
<keyword evidence="4 6" id="KW-0378">Hydrolase</keyword>
<dbReference type="AlphaFoldDB" id="A0A8K1JFG2"/>
<dbReference type="HAMAP" id="MF_00444">
    <property type="entry name" value="ClpP"/>
    <property type="match status" value="1"/>
</dbReference>
<organism evidence="9">
    <name type="scientific">Astragalus calycosus var. calycosus</name>
    <dbReference type="NCBI Taxonomy" id="2873497"/>
    <lineage>
        <taxon>Eukaryota</taxon>
        <taxon>Viridiplantae</taxon>
        <taxon>Streptophyta</taxon>
        <taxon>Embryophyta</taxon>
        <taxon>Tracheophyta</taxon>
        <taxon>Spermatophyta</taxon>
        <taxon>Magnoliopsida</taxon>
        <taxon>eudicotyledons</taxon>
        <taxon>Gunneridae</taxon>
        <taxon>Pentapetalae</taxon>
        <taxon>rosids</taxon>
        <taxon>fabids</taxon>
        <taxon>Fabales</taxon>
        <taxon>Fabaceae</taxon>
        <taxon>Papilionoideae</taxon>
        <taxon>50 kb inversion clade</taxon>
        <taxon>NPAAA clade</taxon>
        <taxon>Hologalegina</taxon>
        <taxon>IRL clade</taxon>
        <taxon>Galegeae</taxon>
        <taxon>Astragalus</taxon>
    </lineage>
</organism>
<feature type="active site" description="Nucleophile" evidence="6">
    <location>
        <position position="101"/>
    </location>
</feature>
<keyword evidence="3 6" id="KW-0645">Protease</keyword>
<dbReference type="PRINTS" id="PR00127">
    <property type="entry name" value="CLPPROTEASEP"/>
</dbReference>
<comment type="subunit">
    <text evidence="6">Component of the chloroplastic Clp protease core complex.</text>
</comment>
<dbReference type="Pfam" id="PF00574">
    <property type="entry name" value="CLP_protease"/>
    <property type="match status" value="1"/>
</dbReference>
<keyword evidence="2 9" id="KW-0934">Plastid</keyword>